<reference evidence="5 6" key="1">
    <citation type="journal article" date="2010" name="Stand. Genomic Sci.">
        <title>Complete genome sequence of Conexibacter woesei type strain (ID131577).</title>
        <authorList>
            <person name="Pukall R."/>
            <person name="Lapidus A."/>
            <person name="Glavina Del Rio T."/>
            <person name="Copeland A."/>
            <person name="Tice H."/>
            <person name="Cheng J.-F."/>
            <person name="Lucas S."/>
            <person name="Chen F."/>
            <person name="Nolan M."/>
            <person name="Bruce D."/>
            <person name="Goodwin L."/>
            <person name="Pitluck S."/>
            <person name="Mavromatis K."/>
            <person name="Ivanova N."/>
            <person name="Ovchinnikova G."/>
            <person name="Pati A."/>
            <person name="Chen A."/>
            <person name="Palaniappan K."/>
            <person name="Land M."/>
            <person name="Hauser L."/>
            <person name="Chang Y.-J."/>
            <person name="Jeffries C.D."/>
            <person name="Chain P."/>
            <person name="Meincke L."/>
            <person name="Sims D."/>
            <person name="Brettin T."/>
            <person name="Detter J.C."/>
            <person name="Rohde M."/>
            <person name="Goeker M."/>
            <person name="Bristow J."/>
            <person name="Eisen J.A."/>
            <person name="Markowitz V."/>
            <person name="Kyrpides N.C."/>
            <person name="Klenk H.-P."/>
            <person name="Hugenholtz P."/>
        </authorList>
    </citation>
    <scope>NUCLEOTIDE SEQUENCE [LARGE SCALE GENOMIC DNA]</scope>
    <source>
        <strain evidence="6">DSM 14684 / CIP 108061 / JCM 11494 / NBRC 100937 / ID131577</strain>
    </source>
</reference>
<dbReference type="InterPro" id="IPR009057">
    <property type="entry name" value="Homeodomain-like_sf"/>
</dbReference>
<evidence type="ECO:0000313" key="6">
    <source>
        <dbReference type="Proteomes" id="UP000008229"/>
    </source>
</evidence>
<dbReference type="KEGG" id="cwo:Cwoe_4307"/>
<proteinExistence type="predicted"/>
<evidence type="ECO:0000313" key="5">
    <source>
        <dbReference type="EMBL" id="ADB52721.1"/>
    </source>
</evidence>
<dbReference type="SMART" id="SM00342">
    <property type="entry name" value="HTH_ARAC"/>
    <property type="match status" value="1"/>
</dbReference>
<accession>D3F6S3</accession>
<reference evidence="6" key="2">
    <citation type="submission" date="2010-01" db="EMBL/GenBank/DDBJ databases">
        <title>The complete genome of Conexibacter woesei DSM 14684.</title>
        <authorList>
            <consortium name="US DOE Joint Genome Institute (JGI-PGF)"/>
            <person name="Lucas S."/>
            <person name="Copeland A."/>
            <person name="Lapidus A."/>
            <person name="Glavina del Rio T."/>
            <person name="Dalin E."/>
            <person name="Tice H."/>
            <person name="Bruce D."/>
            <person name="Goodwin L."/>
            <person name="Pitluck S."/>
            <person name="Kyrpides N."/>
            <person name="Mavromatis K."/>
            <person name="Ivanova N."/>
            <person name="Mikhailova N."/>
            <person name="Chertkov O."/>
            <person name="Brettin T."/>
            <person name="Detter J.C."/>
            <person name="Han C."/>
            <person name="Larimer F."/>
            <person name="Land M."/>
            <person name="Hauser L."/>
            <person name="Markowitz V."/>
            <person name="Cheng J.-F."/>
            <person name="Hugenholtz P."/>
            <person name="Woyke T."/>
            <person name="Wu D."/>
            <person name="Pukall R."/>
            <person name="Steenblock K."/>
            <person name="Schneider S."/>
            <person name="Klenk H.-P."/>
            <person name="Eisen J.A."/>
        </authorList>
    </citation>
    <scope>NUCLEOTIDE SEQUENCE [LARGE SCALE GENOMIC DNA]</scope>
    <source>
        <strain evidence="6">DSM 14684 / CIP 108061 / JCM 11494 / NBRC 100937 / ID131577</strain>
    </source>
</reference>
<dbReference type="PROSITE" id="PS01124">
    <property type="entry name" value="HTH_ARAC_FAMILY_2"/>
    <property type="match status" value="1"/>
</dbReference>
<dbReference type="GO" id="GO:0003700">
    <property type="term" value="F:DNA-binding transcription factor activity"/>
    <property type="evidence" value="ECO:0007669"/>
    <property type="project" value="InterPro"/>
</dbReference>
<dbReference type="PRINTS" id="PR00032">
    <property type="entry name" value="HTHARAC"/>
</dbReference>
<dbReference type="STRING" id="469383.Cwoe_4307"/>
<keyword evidence="1" id="KW-0805">Transcription regulation</keyword>
<keyword evidence="3" id="KW-0804">Transcription</keyword>
<dbReference type="InterPro" id="IPR018060">
    <property type="entry name" value="HTH_AraC"/>
</dbReference>
<dbReference type="InterPro" id="IPR020449">
    <property type="entry name" value="Tscrpt_reg_AraC-type_HTH"/>
</dbReference>
<evidence type="ECO:0000256" key="2">
    <source>
        <dbReference type="ARBA" id="ARBA00023125"/>
    </source>
</evidence>
<evidence type="ECO:0000256" key="1">
    <source>
        <dbReference type="ARBA" id="ARBA00023015"/>
    </source>
</evidence>
<dbReference type="HOGENOM" id="CLU_000445_81_14_11"/>
<name>D3F6S3_CONWI</name>
<dbReference type="Gene3D" id="1.10.10.60">
    <property type="entry name" value="Homeodomain-like"/>
    <property type="match status" value="1"/>
</dbReference>
<dbReference type="GO" id="GO:0043565">
    <property type="term" value="F:sequence-specific DNA binding"/>
    <property type="evidence" value="ECO:0007669"/>
    <property type="project" value="InterPro"/>
</dbReference>
<keyword evidence="6" id="KW-1185">Reference proteome</keyword>
<dbReference type="RefSeq" id="WP_012935772.1">
    <property type="nucleotide sequence ID" value="NC_013739.1"/>
</dbReference>
<sequence length="120" mass="13720">MQRPDTVHTRTQLYARAIEIVEREHGTQIEIDAVAARLTTSRRQLQRAFTEIGRTTFRRHLTAVRMANAARLLTDPSLTVGAVARRVGYSQQAQFAKSFRAHFGSLPSEYRRERIVVAVR</sequence>
<dbReference type="PANTHER" id="PTHR43280">
    <property type="entry name" value="ARAC-FAMILY TRANSCRIPTIONAL REGULATOR"/>
    <property type="match status" value="1"/>
</dbReference>
<dbReference type="PANTHER" id="PTHR43280:SF11">
    <property type="entry name" value="RCS-SPECIFIC HTH-TYPE TRANSCRIPTIONAL ACTIVATOR RCLR"/>
    <property type="match status" value="1"/>
</dbReference>
<gene>
    <name evidence="5" type="ordered locus">Cwoe_4307</name>
</gene>
<feature type="domain" description="HTH araC/xylS-type" evidence="4">
    <location>
        <begin position="15"/>
        <end position="113"/>
    </location>
</feature>
<dbReference type="AlphaFoldDB" id="D3F6S3"/>
<dbReference type="Pfam" id="PF12833">
    <property type="entry name" value="HTH_18"/>
    <property type="match status" value="1"/>
</dbReference>
<protein>
    <submittedName>
        <fullName evidence="5">Transcriptional regulator, AraC family</fullName>
    </submittedName>
</protein>
<evidence type="ECO:0000259" key="4">
    <source>
        <dbReference type="PROSITE" id="PS01124"/>
    </source>
</evidence>
<dbReference type="eggNOG" id="COG2207">
    <property type="taxonomic scope" value="Bacteria"/>
</dbReference>
<dbReference type="InterPro" id="IPR018062">
    <property type="entry name" value="HTH_AraC-typ_CS"/>
</dbReference>
<dbReference type="PROSITE" id="PS00041">
    <property type="entry name" value="HTH_ARAC_FAMILY_1"/>
    <property type="match status" value="1"/>
</dbReference>
<evidence type="ECO:0000256" key="3">
    <source>
        <dbReference type="ARBA" id="ARBA00023163"/>
    </source>
</evidence>
<keyword evidence="2" id="KW-0238">DNA-binding</keyword>
<organism evidence="5 6">
    <name type="scientific">Conexibacter woesei (strain DSM 14684 / CCUG 47730 / CIP 108061 / JCM 11494 / NBRC 100937 / ID131577)</name>
    <dbReference type="NCBI Taxonomy" id="469383"/>
    <lineage>
        <taxon>Bacteria</taxon>
        <taxon>Bacillati</taxon>
        <taxon>Actinomycetota</taxon>
        <taxon>Thermoleophilia</taxon>
        <taxon>Solirubrobacterales</taxon>
        <taxon>Conexibacteraceae</taxon>
        <taxon>Conexibacter</taxon>
    </lineage>
</organism>
<dbReference type="SUPFAM" id="SSF46689">
    <property type="entry name" value="Homeodomain-like"/>
    <property type="match status" value="1"/>
</dbReference>
<dbReference type="EMBL" id="CP001854">
    <property type="protein sequence ID" value="ADB52721.1"/>
    <property type="molecule type" value="Genomic_DNA"/>
</dbReference>
<dbReference type="Proteomes" id="UP000008229">
    <property type="component" value="Chromosome"/>
</dbReference>